<dbReference type="SMART" id="SM00930">
    <property type="entry name" value="NIL"/>
    <property type="match status" value="1"/>
</dbReference>
<evidence type="ECO:0000256" key="1">
    <source>
        <dbReference type="ARBA" id="ARBA00022448"/>
    </source>
</evidence>
<keyword evidence="5" id="KW-1278">Translocase</keyword>
<evidence type="ECO:0000256" key="3">
    <source>
        <dbReference type="ARBA" id="ARBA00022741"/>
    </source>
</evidence>
<dbReference type="InterPro" id="IPR050086">
    <property type="entry name" value="MetN_ABC_transporter-like"/>
</dbReference>
<dbReference type="SUPFAM" id="SSF52540">
    <property type="entry name" value="P-loop containing nucleoside triphosphate hydrolases"/>
    <property type="match status" value="1"/>
</dbReference>
<dbReference type="InterPro" id="IPR003593">
    <property type="entry name" value="AAA+_ATPase"/>
</dbReference>
<dbReference type="EMBL" id="QEKT01000003">
    <property type="protein sequence ID" value="PVY85061.1"/>
    <property type="molecule type" value="Genomic_DNA"/>
</dbReference>
<evidence type="ECO:0000259" key="8">
    <source>
        <dbReference type="PROSITE" id="PS50893"/>
    </source>
</evidence>
<feature type="domain" description="ABC transporter" evidence="8">
    <location>
        <begin position="8"/>
        <end position="255"/>
    </location>
</feature>
<keyword evidence="6" id="KW-0029">Amino-acid transport</keyword>
<evidence type="ECO:0000256" key="7">
    <source>
        <dbReference type="ARBA" id="ARBA00023136"/>
    </source>
</evidence>
<name>A0A2U1DBL7_9LACO</name>
<dbReference type="InterPro" id="IPR027417">
    <property type="entry name" value="P-loop_NTPase"/>
</dbReference>
<dbReference type="PANTHER" id="PTHR43166">
    <property type="entry name" value="AMINO ACID IMPORT ATP-BINDING PROTEIN"/>
    <property type="match status" value="1"/>
</dbReference>
<dbReference type="InterPro" id="IPR045865">
    <property type="entry name" value="ACT-like_dom_sf"/>
</dbReference>
<evidence type="ECO:0000256" key="6">
    <source>
        <dbReference type="ARBA" id="ARBA00022970"/>
    </source>
</evidence>
<dbReference type="RefSeq" id="WP_089938473.1">
    <property type="nucleotide sequence ID" value="NZ_CAKOEX010000003.1"/>
</dbReference>
<dbReference type="InterPro" id="IPR041701">
    <property type="entry name" value="MetN_ABC"/>
</dbReference>
<keyword evidence="7" id="KW-0472">Membrane</keyword>
<keyword evidence="1" id="KW-0813">Transport</keyword>
<gene>
    <name evidence="9" type="ORF">C7384_10384</name>
</gene>
<evidence type="ECO:0000256" key="2">
    <source>
        <dbReference type="ARBA" id="ARBA00022475"/>
    </source>
</evidence>
<dbReference type="Gene3D" id="3.40.50.300">
    <property type="entry name" value="P-loop containing nucleotide triphosphate hydrolases"/>
    <property type="match status" value="1"/>
</dbReference>
<evidence type="ECO:0000313" key="9">
    <source>
        <dbReference type="EMBL" id="PVY85061.1"/>
    </source>
</evidence>
<comment type="caution">
    <text evidence="9">The sequence shown here is derived from an EMBL/GenBank/DDBJ whole genome shotgun (WGS) entry which is preliminary data.</text>
</comment>
<dbReference type="InterPro" id="IPR017871">
    <property type="entry name" value="ABC_transporter-like_CS"/>
</dbReference>
<dbReference type="CDD" id="cd03258">
    <property type="entry name" value="ABC_MetN_methionine_transporter"/>
    <property type="match status" value="1"/>
</dbReference>
<dbReference type="GO" id="GO:0016887">
    <property type="term" value="F:ATP hydrolysis activity"/>
    <property type="evidence" value="ECO:0007669"/>
    <property type="project" value="InterPro"/>
</dbReference>
<dbReference type="PANTHER" id="PTHR43166:SF30">
    <property type="entry name" value="METHIONINE IMPORT ATP-BINDING PROTEIN METN"/>
    <property type="match status" value="1"/>
</dbReference>
<dbReference type="SUPFAM" id="SSF55021">
    <property type="entry name" value="ACT-like"/>
    <property type="match status" value="1"/>
</dbReference>
<evidence type="ECO:0000313" key="10">
    <source>
        <dbReference type="Proteomes" id="UP000245433"/>
    </source>
</evidence>
<accession>A0A2U1DBL7</accession>
<dbReference type="InterPro" id="IPR003439">
    <property type="entry name" value="ABC_transporter-like_ATP-bd"/>
</dbReference>
<keyword evidence="2" id="KW-1003">Cell membrane</keyword>
<organism evidence="9 10">
    <name type="scientific">Convivina intestini</name>
    <dbReference type="NCBI Taxonomy" id="1505726"/>
    <lineage>
        <taxon>Bacteria</taxon>
        <taxon>Bacillati</taxon>
        <taxon>Bacillota</taxon>
        <taxon>Bacilli</taxon>
        <taxon>Lactobacillales</taxon>
        <taxon>Lactobacillaceae</taxon>
        <taxon>Convivina</taxon>
    </lineage>
</organism>
<dbReference type="SMART" id="SM00382">
    <property type="entry name" value="AAA"/>
    <property type="match status" value="1"/>
</dbReference>
<keyword evidence="4 9" id="KW-0067">ATP-binding</keyword>
<dbReference type="PROSITE" id="PS00211">
    <property type="entry name" value="ABC_TRANSPORTER_1"/>
    <property type="match status" value="1"/>
</dbReference>
<dbReference type="GO" id="GO:0006865">
    <property type="term" value="P:amino acid transport"/>
    <property type="evidence" value="ECO:0007669"/>
    <property type="project" value="UniProtKB-KW"/>
</dbReference>
<evidence type="ECO:0000256" key="4">
    <source>
        <dbReference type="ARBA" id="ARBA00022840"/>
    </source>
</evidence>
<dbReference type="Pfam" id="PF00005">
    <property type="entry name" value="ABC_tran"/>
    <property type="match status" value="1"/>
</dbReference>
<dbReference type="Proteomes" id="UP000245433">
    <property type="component" value="Unassembled WGS sequence"/>
</dbReference>
<dbReference type="Pfam" id="PF09383">
    <property type="entry name" value="NIL"/>
    <property type="match status" value="1"/>
</dbReference>
<proteinExistence type="predicted"/>
<dbReference type="PROSITE" id="PS50893">
    <property type="entry name" value="ABC_TRANSPORTER_2"/>
    <property type="match status" value="1"/>
</dbReference>
<dbReference type="Gene3D" id="3.30.70.260">
    <property type="match status" value="1"/>
</dbReference>
<reference evidence="9 10" key="1">
    <citation type="submission" date="2018-04" db="EMBL/GenBank/DDBJ databases">
        <title>Genomic Encyclopedia of Type Strains, Phase IV (KMG-IV): sequencing the most valuable type-strain genomes for metagenomic binning, comparative biology and taxonomic classification.</title>
        <authorList>
            <person name="Goeker M."/>
        </authorList>
    </citation>
    <scope>NUCLEOTIDE SEQUENCE [LARGE SCALE GENOMIC DNA]</scope>
    <source>
        <strain evidence="9 10">DSM 28795</strain>
    </source>
</reference>
<dbReference type="InterPro" id="IPR018449">
    <property type="entry name" value="NIL_domain"/>
</dbReference>
<dbReference type="OrthoDB" id="9802264at2"/>
<keyword evidence="10" id="KW-1185">Reference proteome</keyword>
<keyword evidence="3" id="KW-0547">Nucleotide-binding</keyword>
<sequence length="361" mass="39628">MTESIISLKNINVTFRQKNKTIQAVQNVSLEVEPGDIYGVVGYSGAGKSTLVRTVNLLQVPTSGQVVVQNSTFFDGQDNQNHAKIINSNQLRQKRRKIGMIFQHFNLLNERTVAENVAFALEHAKLSDTQKADKVDELLKLVELSDRSQQYPSQLSGGQKQRVAIARALANDPEILISDEATSALDPKTTNQILGLLKKLNQEYGLTILLITHEMQAVKEIANKVAVMQNGQIIERGSLLDIFANPQEQLTKEFIETATNLDQAIATVSQQALVQNLQANQIFARLTYTGSNTNEPLIAGLYRQYQIIANILYGDIEILQGTEVGSLLVILTGEQDKLTAGVAQLAQAGVNVEILKGSHAL</sequence>
<dbReference type="AlphaFoldDB" id="A0A2U1DBL7"/>
<dbReference type="GO" id="GO:0005524">
    <property type="term" value="F:ATP binding"/>
    <property type="evidence" value="ECO:0007669"/>
    <property type="project" value="UniProtKB-KW"/>
</dbReference>
<evidence type="ECO:0000256" key="5">
    <source>
        <dbReference type="ARBA" id="ARBA00022967"/>
    </source>
</evidence>
<protein>
    <submittedName>
        <fullName evidence="9">D-methionine transport system ATP-binding protein</fullName>
    </submittedName>
</protein>